<accession>A0A3N1KRN2</accession>
<evidence type="ECO:0008006" key="4">
    <source>
        <dbReference type="Google" id="ProtNLM"/>
    </source>
</evidence>
<name>A0A3N1KRN2_9PROT</name>
<proteinExistence type="predicted"/>
<dbReference type="InterPro" id="IPR011990">
    <property type="entry name" value="TPR-like_helical_dom_sf"/>
</dbReference>
<evidence type="ECO:0000256" key="1">
    <source>
        <dbReference type="SAM" id="MobiDB-lite"/>
    </source>
</evidence>
<dbReference type="AlphaFoldDB" id="A0A3N1KRN2"/>
<dbReference type="RefSeq" id="WP_123695496.1">
    <property type="nucleotide sequence ID" value="NZ_AP019700.1"/>
</dbReference>
<dbReference type="Proteomes" id="UP000278222">
    <property type="component" value="Unassembled WGS sequence"/>
</dbReference>
<keyword evidence="3" id="KW-1185">Reference proteome</keyword>
<protein>
    <recommendedName>
        <fullName evidence="4">Tetratricopeptide repeat protein</fullName>
    </recommendedName>
</protein>
<comment type="caution">
    <text evidence="2">The sequence shown here is derived from an EMBL/GenBank/DDBJ whole genome shotgun (WGS) entry which is preliminary data.</text>
</comment>
<feature type="region of interest" description="Disordered" evidence="1">
    <location>
        <begin position="171"/>
        <end position="191"/>
    </location>
</feature>
<dbReference type="EMBL" id="RJKX01000019">
    <property type="protein sequence ID" value="ROP81030.1"/>
    <property type="molecule type" value="Genomic_DNA"/>
</dbReference>
<evidence type="ECO:0000313" key="2">
    <source>
        <dbReference type="EMBL" id="ROP81030.1"/>
    </source>
</evidence>
<dbReference type="SUPFAM" id="SSF48452">
    <property type="entry name" value="TPR-like"/>
    <property type="match status" value="1"/>
</dbReference>
<organism evidence="2 3">
    <name type="scientific">Stella humosa</name>
    <dbReference type="NCBI Taxonomy" id="94"/>
    <lineage>
        <taxon>Bacteria</taxon>
        <taxon>Pseudomonadati</taxon>
        <taxon>Pseudomonadota</taxon>
        <taxon>Alphaproteobacteria</taxon>
        <taxon>Rhodospirillales</taxon>
        <taxon>Stellaceae</taxon>
        <taxon>Stella</taxon>
    </lineage>
</organism>
<feature type="compositionally biased region" description="Basic and acidic residues" evidence="1">
    <location>
        <begin position="173"/>
        <end position="191"/>
    </location>
</feature>
<reference evidence="2 3" key="1">
    <citation type="submission" date="2018-11" db="EMBL/GenBank/DDBJ databases">
        <title>Genomic Encyclopedia of Type Strains, Phase IV (KMG-IV): sequencing the most valuable type-strain genomes for metagenomic binning, comparative biology and taxonomic classification.</title>
        <authorList>
            <person name="Goeker M."/>
        </authorList>
    </citation>
    <scope>NUCLEOTIDE SEQUENCE [LARGE SCALE GENOMIC DNA]</scope>
    <source>
        <strain evidence="2 3">DSM 5900</strain>
    </source>
</reference>
<sequence>MDLTTLGYALLFGLSVFTADSVIYADSYSLRVELHEDVRRSGYTRQYVENYFAFEMKRMFRHESTVKNVAVRAAGEASVTSALAEPLGADKLRAALQNLFQVDPLGLEIYLLPAGDDIRAIGFGSRPSGAFFEFATQAGGRQPQEFLGDVAMRAALMIDAYHARLAQARMTRQRPDGKDAGGKGLDGKALDGRALDGKAPGGPVGEAKPATGILGLQRLAAELAERPQEVDGAPPRDDAELTHLEAVVAFRIGDMERAEMLLKRALARDPGMVAAQANLALVNLLRGRHLPSLALAREAESALAGKTWLQPKAMRMLRGSVYATAAFNAEAVRQPKLAETLWQRACADLPQLGHLLAEQGGPWLPGRSIAACWKSRDRDVLAGYEGYGWELLALAPMPAPTAPPAR</sequence>
<evidence type="ECO:0000313" key="3">
    <source>
        <dbReference type="Proteomes" id="UP000278222"/>
    </source>
</evidence>
<dbReference type="Gene3D" id="1.25.40.10">
    <property type="entry name" value="Tetratricopeptide repeat domain"/>
    <property type="match status" value="1"/>
</dbReference>
<gene>
    <name evidence="2" type="ORF">EDC65_5365</name>
</gene>